<evidence type="ECO:0000256" key="3">
    <source>
        <dbReference type="ARBA" id="ARBA00022679"/>
    </source>
</evidence>
<dbReference type="RefSeq" id="WP_145275538.1">
    <property type="nucleotide sequence ID" value="NZ_CP036426.1"/>
</dbReference>
<feature type="compositionally biased region" description="Basic and acidic residues" evidence="4">
    <location>
        <begin position="217"/>
        <end position="229"/>
    </location>
</feature>
<evidence type="ECO:0000256" key="1">
    <source>
        <dbReference type="ARBA" id="ARBA00006594"/>
    </source>
</evidence>
<dbReference type="GO" id="GO:0003677">
    <property type="term" value="F:DNA binding"/>
    <property type="evidence" value="ECO:0007669"/>
    <property type="project" value="InterPro"/>
</dbReference>
<dbReference type="InterPro" id="IPR002052">
    <property type="entry name" value="DNA_methylase_N6_adenine_CS"/>
</dbReference>
<feature type="region of interest" description="Disordered" evidence="4">
    <location>
        <begin position="169"/>
        <end position="229"/>
    </location>
</feature>
<dbReference type="InterPro" id="IPR008593">
    <property type="entry name" value="Dam_MeTrfase"/>
</dbReference>
<dbReference type="Gene3D" id="3.40.50.150">
    <property type="entry name" value="Vaccinia Virus protein VP39"/>
    <property type="match status" value="1"/>
</dbReference>
<dbReference type="InterPro" id="IPR029063">
    <property type="entry name" value="SAM-dependent_MTases_sf"/>
</dbReference>
<dbReference type="GO" id="GO:0032259">
    <property type="term" value="P:methylation"/>
    <property type="evidence" value="ECO:0007669"/>
    <property type="project" value="UniProtKB-KW"/>
</dbReference>
<dbReference type="GO" id="GO:0015667">
    <property type="term" value="F:site-specific DNA-methyltransferase (cytosine-N4-specific) activity"/>
    <property type="evidence" value="ECO:0007669"/>
    <property type="project" value="UniProtKB-EC"/>
</dbReference>
<dbReference type="PROSITE" id="PS00092">
    <property type="entry name" value="N6_MTASE"/>
    <property type="match status" value="1"/>
</dbReference>
<dbReference type="PRINTS" id="PR00508">
    <property type="entry name" value="S21N4MTFRASE"/>
</dbReference>
<accession>A0A518H9R0</accession>
<keyword evidence="2 6" id="KW-0489">Methyltransferase</keyword>
<reference evidence="6 7" key="1">
    <citation type="submission" date="2019-02" db="EMBL/GenBank/DDBJ databases">
        <title>Deep-cultivation of Planctomycetes and their phenomic and genomic characterization uncovers novel biology.</title>
        <authorList>
            <person name="Wiegand S."/>
            <person name="Jogler M."/>
            <person name="Boedeker C."/>
            <person name="Pinto D."/>
            <person name="Vollmers J."/>
            <person name="Rivas-Marin E."/>
            <person name="Kohn T."/>
            <person name="Peeters S.H."/>
            <person name="Heuer A."/>
            <person name="Rast P."/>
            <person name="Oberbeckmann S."/>
            <person name="Bunk B."/>
            <person name="Jeske O."/>
            <person name="Meyerdierks A."/>
            <person name="Storesund J.E."/>
            <person name="Kallscheuer N."/>
            <person name="Luecker S."/>
            <person name="Lage O.M."/>
            <person name="Pohl T."/>
            <person name="Merkel B.J."/>
            <person name="Hornburger P."/>
            <person name="Mueller R.-W."/>
            <person name="Bruemmer F."/>
            <person name="Labrenz M."/>
            <person name="Spormann A.M."/>
            <person name="Op den Camp H."/>
            <person name="Overmann J."/>
            <person name="Amann R."/>
            <person name="Jetten M.S.M."/>
            <person name="Mascher T."/>
            <person name="Medema M.H."/>
            <person name="Devos D.P."/>
            <person name="Kaster A.-K."/>
            <person name="Ovreas L."/>
            <person name="Rohde M."/>
            <person name="Galperin M.Y."/>
            <person name="Jogler C."/>
        </authorList>
    </citation>
    <scope>NUCLEOTIDE SEQUENCE [LARGE SCALE GENOMIC DNA]</scope>
    <source>
        <strain evidence="6 7">ElP</strain>
    </source>
</reference>
<dbReference type="Proteomes" id="UP000317835">
    <property type="component" value="Chromosome"/>
</dbReference>
<keyword evidence="7" id="KW-1185">Reference proteome</keyword>
<evidence type="ECO:0000256" key="2">
    <source>
        <dbReference type="ARBA" id="ARBA00022603"/>
    </source>
</evidence>
<dbReference type="InterPro" id="IPR002941">
    <property type="entry name" value="DNA_methylase_N4/N6"/>
</dbReference>
<dbReference type="InterPro" id="IPR001091">
    <property type="entry name" value="RM_Methyltransferase"/>
</dbReference>
<keyword evidence="3 6" id="KW-0808">Transferase</keyword>
<dbReference type="EC" id="2.1.1.113" evidence="6"/>
<feature type="domain" description="DNA methylase N-4/N-6" evidence="5">
    <location>
        <begin position="440"/>
        <end position="682"/>
    </location>
</feature>
<dbReference type="SUPFAM" id="SSF110849">
    <property type="entry name" value="ParB/Sulfiredoxin"/>
    <property type="match status" value="1"/>
</dbReference>
<dbReference type="Pfam" id="PF01555">
    <property type="entry name" value="N6_N4_Mtase"/>
    <property type="match status" value="1"/>
</dbReference>
<gene>
    <name evidence="6" type="primary">pvuIIM</name>
    <name evidence="6" type="ORF">ElP_55190</name>
</gene>
<dbReference type="EMBL" id="CP036426">
    <property type="protein sequence ID" value="QDV37579.1"/>
    <property type="molecule type" value="Genomic_DNA"/>
</dbReference>
<dbReference type="GO" id="GO:0009007">
    <property type="term" value="F:site-specific DNA-methyltransferase (adenine-specific) activity"/>
    <property type="evidence" value="ECO:0007669"/>
    <property type="project" value="InterPro"/>
</dbReference>
<dbReference type="KEGG" id="tpla:ElP_55190"/>
<evidence type="ECO:0000259" key="5">
    <source>
        <dbReference type="Pfam" id="PF01555"/>
    </source>
</evidence>
<dbReference type="GO" id="GO:0009307">
    <property type="term" value="P:DNA restriction-modification system"/>
    <property type="evidence" value="ECO:0007669"/>
    <property type="project" value="InterPro"/>
</dbReference>
<dbReference type="InterPro" id="IPR036086">
    <property type="entry name" value="ParB/Sulfiredoxin_sf"/>
</dbReference>
<proteinExistence type="inferred from homology"/>
<organism evidence="6 7">
    <name type="scientific">Tautonia plasticadhaerens</name>
    <dbReference type="NCBI Taxonomy" id="2527974"/>
    <lineage>
        <taxon>Bacteria</taxon>
        <taxon>Pseudomonadati</taxon>
        <taxon>Planctomycetota</taxon>
        <taxon>Planctomycetia</taxon>
        <taxon>Isosphaerales</taxon>
        <taxon>Isosphaeraceae</taxon>
        <taxon>Tautonia</taxon>
    </lineage>
</organism>
<evidence type="ECO:0000313" key="6">
    <source>
        <dbReference type="EMBL" id="QDV37579.1"/>
    </source>
</evidence>
<dbReference type="Pfam" id="PF05869">
    <property type="entry name" value="Dam"/>
    <property type="match status" value="1"/>
</dbReference>
<feature type="region of interest" description="Disordered" evidence="4">
    <location>
        <begin position="390"/>
        <end position="411"/>
    </location>
</feature>
<dbReference type="CDD" id="cd02440">
    <property type="entry name" value="AdoMet_MTases"/>
    <property type="match status" value="2"/>
</dbReference>
<comment type="similarity">
    <text evidence="1">Belongs to the N(4)/N(6)-methyltransferase family.</text>
</comment>
<evidence type="ECO:0000313" key="7">
    <source>
        <dbReference type="Proteomes" id="UP000317835"/>
    </source>
</evidence>
<evidence type="ECO:0000256" key="4">
    <source>
        <dbReference type="SAM" id="MobiDB-lite"/>
    </source>
</evidence>
<feature type="region of interest" description="Disordered" evidence="4">
    <location>
        <begin position="1"/>
        <end position="21"/>
    </location>
</feature>
<name>A0A518H9R0_9BACT</name>
<dbReference type="GO" id="GO:0008170">
    <property type="term" value="F:N-methyltransferase activity"/>
    <property type="evidence" value="ECO:0007669"/>
    <property type="project" value="InterPro"/>
</dbReference>
<sequence>MATAPRSSSRKTTRDGVSSKATKPVYEAVLELPPLPADQYDALRSNVALNGVLVPILVDSDGPRRRIIDGNHRKQVADELGYVCPEIVKPDLSDQEKRTLARMLNLARRQLDQASKRALIADQLRDTPRRSDRWVAKQLGVSHPTVASVRQQMEVTGKIFHCPTRIGVDERNQPAHKPAVNGEAGGMEGYARKPPDLAINLDGEDAEDDERPGPPPDLDRSGRMGWHEPPYRGQTDVWLTPRYVLDALGTFDLDPCAPAERPWETARTHYTEADDALHRLWIGRVYLNPPYGPQTQHFLRRLAEHGDGIALTYARTETSWFAESVWGAASALLFLRGRVRFCRADGTPAGENAVAPSVLIAYDPPGKDSNREALRTCGLDGTFVPLDRPSKAGDLKLPQAPKPIRTAPRSEAERRARIDATALIHGDCREALKSLPDASVDAVVTDPIYPEVDREYGRITEADWHDLMRVVVAECRRLLKPKGSMVVVIQPNYERVGRMRLWPWEFLLRAGREWNLVQDAYWWAVDAMPLTGTNRKQGLMRHSVKLCVWLGPPDCYRNQDNVLWTPSETTSARNRADMAMRTSSIGRTYRNGRIAGAADERGGTTPFNLLPVAVGAQGGTGGHPAATPYDVAAWWCRYLLPEGGVLLDPFCGSGTMLQAALDHGASRVIGIEKEAKYLEIARRRISGG</sequence>
<dbReference type="SUPFAM" id="SSF53335">
    <property type="entry name" value="S-adenosyl-L-methionine-dependent methyltransferases"/>
    <property type="match status" value="1"/>
</dbReference>
<dbReference type="REBASE" id="356960">
    <property type="entry name" value="M.PbaE1PORF55190P"/>
</dbReference>
<dbReference type="OrthoDB" id="285990at2"/>
<dbReference type="AlphaFoldDB" id="A0A518H9R0"/>
<protein>
    <submittedName>
        <fullName evidence="6">Modification methylase PvuII</fullName>
        <ecNumber evidence="6">2.1.1.113</ecNumber>
    </submittedName>
</protein>